<dbReference type="Proteomes" id="UP000477651">
    <property type="component" value="Unassembled WGS sequence"/>
</dbReference>
<organism evidence="8 9">
    <name type="scientific">Pelistega ratti</name>
    <dbReference type="NCBI Taxonomy" id="2652177"/>
    <lineage>
        <taxon>Bacteria</taxon>
        <taxon>Pseudomonadati</taxon>
        <taxon>Pseudomonadota</taxon>
        <taxon>Betaproteobacteria</taxon>
        <taxon>Burkholderiales</taxon>
        <taxon>Alcaligenaceae</taxon>
        <taxon>Pelistega</taxon>
    </lineage>
</organism>
<evidence type="ECO:0000313" key="9">
    <source>
        <dbReference type="Proteomes" id="UP000477651"/>
    </source>
</evidence>
<evidence type="ECO:0000256" key="6">
    <source>
        <dbReference type="RuleBase" id="RU003345"/>
    </source>
</evidence>
<reference evidence="8 9" key="1">
    <citation type="submission" date="2020-02" db="EMBL/GenBank/DDBJ databases">
        <title>Pelistega sp. NLN82 were isolated from wild rodents of the Hainan Island.</title>
        <authorList>
            <person name="Niu N."/>
            <person name="Zhou J."/>
        </authorList>
    </citation>
    <scope>NUCLEOTIDE SEQUENCE [LARGE SCALE GENOMIC DNA]</scope>
    <source>
        <strain evidence="8 9">NLN82</strain>
    </source>
</reference>
<dbReference type="Pfam" id="PF00171">
    <property type="entry name" value="Aldedh"/>
    <property type="match status" value="1"/>
</dbReference>
<dbReference type="PROSITE" id="PS00687">
    <property type="entry name" value="ALDEHYDE_DEHYDR_GLU"/>
    <property type="match status" value="1"/>
</dbReference>
<dbReference type="GO" id="GO:0004029">
    <property type="term" value="F:aldehyde dehydrogenase (NAD+) activity"/>
    <property type="evidence" value="ECO:0007669"/>
    <property type="project" value="UniProtKB-EC"/>
</dbReference>
<name>A0A6L9Y4U7_9BURK</name>
<evidence type="ECO:0000256" key="5">
    <source>
        <dbReference type="PROSITE-ProRule" id="PRU10007"/>
    </source>
</evidence>
<keyword evidence="2 6" id="KW-0560">Oxidoreductase</keyword>
<evidence type="ECO:0000256" key="2">
    <source>
        <dbReference type="ARBA" id="ARBA00023002"/>
    </source>
</evidence>
<evidence type="ECO:0000259" key="7">
    <source>
        <dbReference type="Pfam" id="PF00171"/>
    </source>
</evidence>
<comment type="catalytic activity">
    <reaction evidence="4">
        <text>an aldehyde + NAD(+) + H2O = a carboxylate + NADH + 2 H(+)</text>
        <dbReference type="Rhea" id="RHEA:16185"/>
        <dbReference type="ChEBI" id="CHEBI:15377"/>
        <dbReference type="ChEBI" id="CHEBI:15378"/>
        <dbReference type="ChEBI" id="CHEBI:17478"/>
        <dbReference type="ChEBI" id="CHEBI:29067"/>
        <dbReference type="ChEBI" id="CHEBI:57540"/>
        <dbReference type="ChEBI" id="CHEBI:57945"/>
        <dbReference type="EC" id="1.2.1.3"/>
    </reaction>
</comment>
<dbReference type="EC" id="1.2.1.3" evidence="3"/>
<dbReference type="PANTHER" id="PTHR42804">
    <property type="entry name" value="ALDEHYDE DEHYDROGENASE"/>
    <property type="match status" value="1"/>
</dbReference>
<comment type="similarity">
    <text evidence="1 6">Belongs to the aldehyde dehydrogenase family.</text>
</comment>
<dbReference type="PROSITE" id="PS00070">
    <property type="entry name" value="ALDEHYDE_DEHYDR_CYS"/>
    <property type="match status" value="1"/>
</dbReference>
<proteinExistence type="inferred from homology"/>
<dbReference type="CDD" id="cd07138">
    <property type="entry name" value="ALDH_CddD_SSP0762"/>
    <property type="match status" value="1"/>
</dbReference>
<dbReference type="InterPro" id="IPR016162">
    <property type="entry name" value="Ald_DH_N"/>
</dbReference>
<evidence type="ECO:0000256" key="4">
    <source>
        <dbReference type="ARBA" id="ARBA00049194"/>
    </source>
</evidence>
<dbReference type="Gene3D" id="3.40.309.10">
    <property type="entry name" value="Aldehyde Dehydrogenase, Chain A, domain 2"/>
    <property type="match status" value="1"/>
</dbReference>
<dbReference type="InterPro" id="IPR029510">
    <property type="entry name" value="Ald_DH_CS_GLU"/>
</dbReference>
<dbReference type="InterPro" id="IPR015590">
    <property type="entry name" value="Aldehyde_DH_dom"/>
</dbReference>
<feature type="active site" evidence="5">
    <location>
        <position position="244"/>
    </location>
</feature>
<dbReference type="EMBL" id="JAAGYR010000005">
    <property type="protein sequence ID" value="NEN75421.1"/>
    <property type="molecule type" value="Genomic_DNA"/>
</dbReference>
<dbReference type="InterPro" id="IPR016161">
    <property type="entry name" value="Ald_DH/histidinol_DH"/>
</dbReference>
<dbReference type="AlphaFoldDB" id="A0A6L9Y4U7"/>
<dbReference type="InterPro" id="IPR016160">
    <property type="entry name" value="Ald_DH_CS_CYS"/>
</dbReference>
<comment type="caution">
    <text evidence="8">The sequence shown here is derived from an EMBL/GenBank/DDBJ whole genome shotgun (WGS) entry which is preliminary data.</text>
</comment>
<sequence>MYDINKIYINGEFVTPHGTEVLELFSPVSGEKVSRVVLADEVDTQNAIAAAKTAFQTFRYTDKAERIGYLRKLHDIMAVRKQDLVDVMMEEFGCPRYFTELLISGAVNDFKNMADILENYDFEPIVGRSKVRLQAVGVVGVIIPWNSSNGFIATKVSAAISAGCTCVIKPSELSARQTQLMMEIFHEAGLPKGVVNFVTGKGTVVGAEITRNPDVNKITFTGSTNVGKTIAKGAADTMKRVTLELGGKAPNIILDDADFATAIPQALFACYINSGQACVAATRLLVPQHRLAEVNELAKNAIKNMVKVGLPQENDTTIGPMVTSNHWQTVQNYIHIGIEEDKAELLAGGLGKPEGLENGNFVKATVFTNVSNQMRIAREEIFGPVLCIIPYKDEEDAIAIANDTPFGLGAYITGKDRKRIDYIAERIDAGRVCINGDFHDDLAPFGGFKQSGYGREFGVYGLDAYLEPKAIIG</sequence>
<accession>A0A6L9Y4U7</accession>
<evidence type="ECO:0000256" key="1">
    <source>
        <dbReference type="ARBA" id="ARBA00009986"/>
    </source>
</evidence>
<dbReference type="InterPro" id="IPR016163">
    <property type="entry name" value="Ald_DH_C"/>
</dbReference>
<dbReference type="FunFam" id="3.40.605.10:FF:000007">
    <property type="entry name" value="NAD/NADP-dependent betaine aldehyde dehydrogenase"/>
    <property type="match status" value="1"/>
</dbReference>
<feature type="domain" description="Aldehyde dehydrogenase" evidence="7">
    <location>
        <begin position="15"/>
        <end position="471"/>
    </location>
</feature>
<dbReference type="SUPFAM" id="SSF53720">
    <property type="entry name" value="ALDH-like"/>
    <property type="match status" value="1"/>
</dbReference>
<gene>
    <name evidence="8" type="ORF">F9B74_03650</name>
</gene>
<keyword evidence="9" id="KW-1185">Reference proteome</keyword>
<dbReference type="RefSeq" id="WP_163764095.1">
    <property type="nucleotide sequence ID" value="NZ_JAAGYR010000005.1"/>
</dbReference>
<protein>
    <recommendedName>
        <fullName evidence="3">aldehyde dehydrogenase (NAD(+))</fullName>
        <ecNumber evidence="3">1.2.1.3</ecNumber>
    </recommendedName>
</protein>
<evidence type="ECO:0000313" key="8">
    <source>
        <dbReference type="EMBL" id="NEN75421.1"/>
    </source>
</evidence>
<evidence type="ECO:0000256" key="3">
    <source>
        <dbReference type="ARBA" id="ARBA00024226"/>
    </source>
</evidence>
<dbReference type="PANTHER" id="PTHR42804:SF1">
    <property type="entry name" value="ALDEHYDE DEHYDROGENASE-RELATED"/>
    <property type="match status" value="1"/>
</dbReference>
<dbReference type="Gene3D" id="3.40.605.10">
    <property type="entry name" value="Aldehyde Dehydrogenase, Chain A, domain 1"/>
    <property type="match status" value="1"/>
</dbReference>